<dbReference type="EMBL" id="AP011803">
    <property type="protein sequence ID" value="BAL59722.1"/>
    <property type="molecule type" value="Genomic_DNA"/>
</dbReference>
<dbReference type="AlphaFoldDB" id="H5SVT9"/>
<dbReference type="InterPro" id="IPR007165">
    <property type="entry name" value="Phage_holin_4_2"/>
</dbReference>
<dbReference type="PANTHER" id="PTHR37309">
    <property type="entry name" value="SLR0284 PROTEIN"/>
    <property type="match status" value="1"/>
</dbReference>
<evidence type="ECO:0000313" key="2">
    <source>
        <dbReference type="EMBL" id="BAL59722.1"/>
    </source>
</evidence>
<reference evidence="2" key="2">
    <citation type="journal article" date="2012" name="PLoS ONE">
        <title>A Deeply Branching Thermophilic Bacterium with an Ancient Acetyl-CoA Pathway Dominates a Subsurface Ecosystem.</title>
        <authorList>
            <person name="Takami H."/>
            <person name="Noguchi H."/>
            <person name="Takaki Y."/>
            <person name="Uchiyama I."/>
            <person name="Toyoda A."/>
            <person name="Nishi S."/>
            <person name="Chee G.-J."/>
            <person name="Arai W."/>
            <person name="Nunoura T."/>
            <person name="Itoh T."/>
            <person name="Hattori M."/>
            <person name="Takai K."/>
        </authorList>
    </citation>
    <scope>NUCLEOTIDE SEQUENCE</scope>
</reference>
<sequence length="124" mass="13554">MPSRDGLLMRFVIRWVVSTAAVAVVTWLLQPHIRIEGADYLSTVILVGLVLGLLNALLRPIVIFLTLPATLITFGLFLIVINAGMLWLTDLLVPAFAIDHFGWALLGALLISIVSMILHAILKS</sequence>
<keyword evidence="1" id="KW-0472">Membrane</keyword>
<gene>
    <name evidence="2" type="ORF">HGMM_OP4C358</name>
</gene>
<proteinExistence type="predicted"/>
<feature type="transmembrane region" description="Helical" evidence="1">
    <location>
        <begin position="100"/>
        <end position="122"/>
    </location>
</feature>
<feature type="transmembrane region" description="Helical" evidence="1">
    <location>
        <begin position="40"/>
        <end position="58"/>
    </location>
</feature>
<keyword evidence="1" id="KW-1133">Transmembrane helix</keyword>
<reference evidence="2" key="1">
    <citation type="journal article" date="2005" name="Environ. Microbiol.">
        <title>Genetic and functional properties of uncultivated thermophilic crenarchaeotes from a subsurface gold mine as revealed by analysis of genome fragments.</title>
        <authorList>
            <person name="Nunoura T."/>
            <person name="Hirayama H."/>
            <person name="Takami H."/>
            <person name="Oida H."/>
            <person name="Nishi S."/>
            <person name="Shimamura S."/>
            <person name="Suzuki Y."/>
            <person name="Inagaki F."/>
            <person name="Takai K."/>
            <person name="Nealson K.H."/>
            <person name="Horikoshi K."/>
        </authorList>
    </citation>
    <scope>NUCLEOTIDE SEQUENCE</scope>
</reference>
<dbReference type="PANTHER" id="PTHR37309:SF1">
    <property type="entry name" value="SLR0284 PROTEIN"/>
    <property type="match status" value="1"/>
</dbReference>
<protein>
    <submittedName>
        <fullName evidence="2">Hypothetical conserved protein</fullName>
    </submittedName>
</protein>
<feature type="transmembrane region" description="Helical" evidence="1">
    <location>
        <begin position="7"/>
        <end position="28"/>
    </location>
</feature>
<dbReference type="Pfam" id="PF04020">
    <property type="entry name" value="Phage_holin_4_2"/>
    <property type="match status" value="1"/>
</dbReference>
<evidence type="ECO:0000256" key="1">
    <source>
        <dbReference type="SAM" id="Phobius"/>
    </source>
</evidence>
<name>H5SVT9_ACEAU</name>
<keyword evidence="1" id="KW-0812">Transmembrane</keyword>
<accession>H5SVT9</accession>
<feature type="transmembrane region" description="Helical" evidence="1">
    <location>
        <begin position="65"/>
        <end position="88"/>
    </location>
</feature>
<organism evidence="2">
    <name type="scientific">Acetithermum autotrophicum</name>
    <dbReference type="NCBI Taxonomy" id="1446466"/>
    <lineage>
        <taxon>Bacteria</taxon>
        <taxon>Candidatus Bipolaricaulota</taxon>
        <taxon>Candidatus Acetithermum</taxon>
    </lineage>
</organism>